<evidence type="ECO:0000313" key="4">
    <source>
        <dbReference type="Proteomes" id="UP000235881"/>
    </source>
</evidence>
<keyword evidence="2" id="KW-0732">Signal</keyword>
<comment type="caution">
    <text evidence="3">The sequence shown here is derived from an EMBL/GenBank/DDBJ whole genome shotgun (WGS) entry which is preliminary data.</text>
</comment>
<organism evidence="3 4">
    <name type="scientific">Stutzerimonas degradans</name>
    <dbReference type="NCBI Taxonomy" id="2968968"/>
    <lineage>
        <taxon>Bacteria</taxon>
        <taxon>Pseudomonadati</taxon>
        <taxon>Pseudomonadota</taxon>
        <taxon>Gammaproteobacteria</taxon>
        <taxon>Pseudomonadales</taxon>
        <taxon>Pseudomonadaceae</taxon>
        <taxon>Stutzerimonas</taxon>
    </lineage>
</organism>
<evidence type="ECO:0000313" key="3">
    <source>
        <dbReference type="EMBL" id="PNF77882.1"/>
    </source>
</evidence>
<feature type="chain" id="PRO_5034076507" evidence="2">
    <location>
        <begin position="26"/>
        <end position="121"/>
    </location>
</feature>
<dbReference type="EMBL" id="POUK01000001">
    <property type="protein sequence ID" value="PNF77882.1"/>
    <property type="molecule type" value="Genomic_DNA"/>
</dbReference>
<keyword evidence="1" id="KW-1133">Transmembrane helix</keyword>
<evidence type="ECO:0000256" key="1">
    <source>
        <dbReference type="SAM" id="Phobius"/>
    </source>
</evidence>
<protein>
    <submittedName>
        <fullName evidence="3">DUF2946 domain-containing protein</fullName>
    </submittedName>
</protein>
<dbReference type="Proteomes" id="UP000235881">
    <property type="component" value="Unassembled WGS sequence"/>
</dbReference>
<feature type="transmembrane region" description="Helical" evidence="1">
    <location>
        <begin position="63"/>
        <end position="90"/>
    </location>
</feature>
<dbReference type="AlphaFoldDB" id="A0A8E2QFJ0"/>
<proteinExistence type="predicted"/>
<dbReference type="InterPro" id="IPR021333">
    <property type="entry name" value="DUF2946"/>
</dbReference>
<sequence>MTIVKNYRQLIGCLLLVSLLFNGFACSLQHASHVGFELAMGQGLFCLSDDGDFAPGDLGGDPVAALTLPFDCPLCSSLFVALVALFGLIWPGRRTPLSIPLRRAERLGPRHHWPTLNPRAP</sequence>
<keyword evidence="1" id="KW-0472">Membrane</keyword>
<dbReference type="RefSeq" id="WP_102827369.1">
    <property type="nucleotide sequence ID" value="NZ_CP065721.1"/>
</dbReference>
<keyword evidence="1" id="KW-0812">Transmembrane</keyword>
<name>A0A8E2QFJ0_9GAMM</name>
<accession>A0A8E2QFJ0</accession>
<dbReference type="Pfam" id="PF11162">
    <property type="entry name" value="DUF2946"/>
    <property type="match status" value="1"/>
</dbReference>
<feature type="signal peptide" evidence="2">
    <location>
        <begin position="1"/>
        <end position="25"/>
    </location>
</feature>
<keyword evidence="4" id="KW-1185">Reference proteome</keyword>
<reference evidence="3 4" key="1">
    <citation type="submission" date="2018-01" db="EMBL/GenBank/DDBJ databases">
        <title>Denitrification phenotypes of diverse strains of Pseudomonas stutzeri.</title>
        <authorList>
            <person name="Milligan D.A."/>
            <person name="Bergaust L."/>
            <person name="Bakken L.R."/>
            <person name="Frostegard A."/>
        </authorList>
    </citation>
    <scope>NUCLEOTIDE SEQUENCE [LARGE SCALE GENOMIC DNA]</scope>
    <source>
        <strain evidence="3 4">DSM 50238</strain>
    </source>
</reference>
<evidence type="ECO:0000256" key="2">
    <source>
        <dbReference type="SAM" id="SignalP"/>
    </source>
</evidence>
<gene>
    <name evidence="3" type="ORF">CXK95_00895</name>
</gene>